<organism evidence="1">
    <name type="scientific">marine metagenome</name>
    <dbReference type="NCBI Taxonomy" id="408172"/>
    <lineage>
        <taxon>unclassified sequences</taxon>
        <taxon>metagenomes</taxon>
        <taxon>ecological metagenomes</taxon>
    </lineage>
</organism>
<protein>
    <recommendedName>
        <fullName evidence="2">Cupin 2 conserved barrel domain-containing protein</fullName>
    </recommendedName>
</protein>
<dbReference type="InterPro" id="IPR014710">
    <property type="entry name" value="RmlC-like_jellyroll"/>
</dbReference>
<dbReference type="AlphaFoldDB" id="A0A381UAX8"/>
<dbReference type="Gene3D" id="2.60.120.10">
    <property type="entry name" value="Jelly Rolls"/>
    <property type="match status" value="1"/>
</dbReference>
<accession>A0A381UAX8</accession>
<name>A0A381UAX8_9ZZZZ</name>
<evidence type="ECO:0008006" key="2">
    <source>
        <dbReference type="Google" id="ProtNLM"/>
    </source>
</evidence>
<sequence>MHHSFSLTDLPDLPDTIAPDGSEIRFLNSSDKGSSMVHTLLRPGSTTQAVHHRTVRERWICIAGQGRLWRSNGHKESVITLKQGVECDIPVGTKFQFQADDGDTPLEIIITTTPPWPGDEEAIKCSGKWTPVL</sequence>
<dbReference type="InterPro" id="IPR011051">
    <property type="entry name" value="RmlC_Cupin_sf"/>
</dbReference>
<dbReference type="SUPFAM" id="SSF51182">
    <property type="entry name" value="RmlC-like cupins"/>
    <property type="match status" value="1"/>
</dbReference>
<dbReference type="EMBL" id="UINC01006083">
    <property type="protein sequence ID" value="SVA25366.1"/>
    <property type="molecule type" value="Genomic_DNA"/>
</dbReference>
<reference evidence="1" key="1">
    <citation type="submission" date="2018-05" db="EMBL/GenBank/DDBJ databases">
        <authorList>
            <person name="Lanie J.A."/>
            <person name="Ng W.-L."/>
            <person name="Kazmierczak K.M."/>
            <person name="Andrzejewski T.M."/>
            <person name="Davidsen T.M."/>
            <person name="Wayne K.J."/>
            <person name="Tettelin H."/>
            <person name="Glass J.I."/>
            <person name="Rusch D."/>
            <person name="Podicherti R."/>
            <person name="Tsui H.-C.T."/>
            <person name="Winkler M.E."/>
        </authorList>
    </citation>
    <scope>NUCLEOTIDE SEQUENCE</scope>
</reference>
<evidence type="ECO:0000313" key="1">
    <source>
        <dbReference type="EMBL" id="SVA25366.1"/>
    </source>
</evidence>
<gene>
    <name evidence="1" type="ORF">METZ01_LOCUS78220</name>
</gene>
<proteinExistence type="predicted"/>